<feature type="domain" description="Peptidase S8/S53" evidence="7">
    <location>
        <begin position="96"/>
        <end position="319"/>
    </location>
</feature>
<keyword evidence="9" id="KW-1185">Reference proteome</keyword>
<keyword evidence="1" id="KW-0645">Protease</keyword>
<sequence length="636" mass="69743">MRLDTRDDFHATRKTPYYALSQVSLPRGGMWLGKRSQSFIHDAPDENKYVYHYDVASAVDTYVYMLGEDGIWANYPEFAGRNIEYLDTQHGFGPVAPPPADLKHGSAVAAMVVGNQLGLCPTCTLVVVTSTRPSKQVEGWHHYPNGKIIAQLLDVLDDEKRKGRQGKATIVMSFSYDWPHRISPMVYIAFRNLLQKLDELDVVLVASANNHALDDPAYRGAPREGMPVRRYPAKFADPNDQYGGLPNIIVVAATDMNALRVEESNFSPFVAAFAPGAGLHCPTGPSSGMEECGGTSLSAPQVAALANYFRSVPSHWQSQLNKPSNVKKLIQLYARYFRAMGSNVDAKKLRPVIWNGQIREHSCIREAGSTEDWAKTCPNIQDNLEDESTNPGENVGPCDPSENSNPAKRGQYERRQSGSSGSCPNLPGDKGPGKQINWEEGPSEPECTDDDHCGGELCKGYYCDPKPKIAHPPDYYDPKDPDNPHGQPPAPPPKPSSTTTTARPTQTSVPKETLDLCIGRTVTPTGQLTMNSYSAYTPDAICNGIFIVDGVIGSSPDICEAPETNFSIDQCGTDMTFIDEGPEFFDKCGFQLEIAGKKYTPRKLDASDDDNPCSGHCDLSFLTGLLLFEELEVPFC</sequence>
<keyword evidence="5" id="KW-0865">Zymogen</keyword>
<evidence type="ECO:0000256" key="6">
    <source>
        <dbReference type="SAM" id="MobiDB-lite"/>
    </source>
</evidence>
<evidence type="ECO:0000256" key="4">
    <source>
        <dbReference type="ARBA" id="ARBA00022825"/>
    </source>
</evidence>
<feature type="compositionally biased region" description="Pro residues" evidence="6">
    <location>
        <begin position="486"/>
        <end position="495"/>
    </location>
</feature>
<feature type="compositionally biased region" description="Basic and acidic residues" evidence="6">
    <location>
        <begin position="474"/>
        <end position="483"/>
    </location>
</feature>
<keyword evidence="4" id="KW-0720">Serine protease</keyword>
<dbReference type="EMBL" id="JAPWDO010000006">
    <property type="protein sequence ID" value="KAJ5465397.1"/>
    <property type="molecule type" value="Genomic_DNA"/>
</dbReference>
<evidence type="ECO:0000313" key="8">
    <source>
        <dbReference type="EMBL" id="KAJ5465397.1"/>
    </source>
</evidence>
<proteinExistence type="predicted"/>
<feature type="compositionally biased region" description="Low complexity" evidence="6">
    <location>
        <begin position="496"/>
        <end position="510"/>
    </location>
</feature>
<name>A0A9W9WIN1_9EURO</name>
<gene>
    <name evidence="8" type="ORF">N7530_009184</name>
</gene>
<evidence type="ECO:0000259" key="7">
    <source>
        <dbReference type="Pfam" id="PF00082"/>
    </source>
</evidence>
<dbReference type="GO" id="GO:0004252">
    <property type="term" value="F:serine-type endopeptidase activity"/>
    <property type="evidence" value="ECO:0007669"/>
    <property type="project" value="InterPro"/>
</dbReference>
<evidence type="ECO:0000313" key="9">
    <source>
        <dbReference type="Proteomes" id="UP001147760"/>
    </source>
</evidence>
<protein>
    <recommendedName>
        <fullName evidence="7">Peptidase S8/S53 domain-containing protein</fullName>
    </recommendedName>
</protein>
<dbReference type="GO" id="GO:0006508">
    <property type="term" value="P:proteolysis"/>
    <property type="evidence" value="ECO:0007669"/>
    <property type="project" value="UniProtKB-KW"/>
</dbReference>
<comment type="caution">
    <text evidence="8">The sequence shown here is derived from an EMBL/GenBank/DDBJ whole genome shotgun (WGS) entry which is preliminary data.</text>
</comment>
<dbReference type="AlphaFoldDB" id="A0A9W9WIN1"/>
<accession>A0A9W9WIN1</accession>
<evidence type="ECO:0000256" key="3">
    <source>
        <dbReference type="ARBA" id="ARBA00022801"/>
    </source>
</evidence>
<dbReference type="PROSITE" id="PS00138">
    <property type="entry name" value="SUBTILASE_SER"/>
    <property type="match status" value="1"/>
</dbReference>
<keyword evidence="2" id="KW-0732">Signal</keyword>
<dbReference type="InterPro" id="IPR000209">
    <property type="entry name" value="Peptidase_S8/S53_dom"/>
</dbReference>
<feature type="region of interest" description="Disordered" evidence="6">
    <location>
        <begin position="381"/>
        <end position="449"/>
    </location>
</feature>
<dbReference type="SUPFAM" id="SSF52743">
    <property type="entry name" value="Subtilisin-like"/>
    <property type="match status" value="1"/>
</dbReference>
<organism evidence="8 9">
    <name type="scientific">Penicillium desertorum</name>
    <dbReference type="NCBI Taxonomy" id="1303715"/>
    <lineage>
        <taxon>Eukaryota</taxon>
        <taxon>Fungi</taxon>
        <taxon>Dikarya</taxon>
        <taxon>Ascomycota</taxon>
        <taxon>Pezizomycotina</taxon>
        <taxon>Eurotiomycetes</taxon>
        <taxon>Eurotiomycetidae</taxon>
        <taxon>Eurotiales</taxon>
        <taxon>Aspergillaceae</taxon>
        <taxon>Penicillium</taxon>
    </lineage>
</organism>
<keyword evidence="3" id="KW-0378">Hydrolase</keyword>
<dbReference type="Pfam" id="PF00082">
    <property type="entry name" value="Peptidase_S8"/>
    <property type="match status" value="1"/>
</dbReference>
<evidence type="ECO:0000256" key="2">
    <source>
        <dbReference type="ARBA" id="ARBA00022729"/>
    </source>
</evidence>
<reference evidence="8" key="1">
    <citation type="submission" date="2022-12" db="EMBL/GenBank/DDBJ databases">
        <authorList>
            <person name="Petersen C."/>
        </authorList>
    </citation>
    <scope>NUCLEOTIDE SEQUENCE</scope>
    <source>
        <strain evidence="8">IBT 17660</strain>
    </source>
</reference>
<reference evidence="8" key="2">
    <citation type="journal article" date="2023" name="IMA Fungus">
        <title>Comparative genomic study of the Penicillium genus elucidates a diverse pangenome and 15 lateral gene transfer events.</title>
        <authorList>
            <person name="Petersen C."/>
            <person name="Sorensen T."/>
            <person name="Nielsen M.R."/>
            <person name="Sondergaard T.E."/>
            <person name="Sorensen J.L."/>
            <person name="Fitzpatrick D.A."/>
            <person name="Frisvad J.C."/>
            <person name="Nielsen K.L."/>
        </authorList>
    </citation>
    <scope>NUCLEOTIDE SEQUENCE</scope>
    <source>
        <strain evidence="8">IBT 17660</strain>
    </source>
</reference>
<feature type="region of interest" description="Disordered" evidence="6">
    <location>
        <begin position="472"/>
        <end position="511"/>
    </location>
</feature>
<dbReference type="OrthoDB" id="4367172at2759"/>
<dbReference type="CDD" id="cd00306">
    <property type="entry name" value="Peptidases_S8_S53"/>
    <property type="match status" value="1"/>
</dbReference>
<dbReference type="InterPro" id="IPR023828">
    <property type="entry name" value="Peptidase_S8_Ser-AS"/>
</dbReference>
<dbReference type="Gene3D" id="3.40.50.200">
    <property type="entry name" value="Peptidase S8/S53 domain"/>
    <property type="match status" value="1"/>
</dbReference>
<evidence type="ECO:0000256" key="1">
    <source>
        <dbReference type="ARBA" id="ARBA00022670"/>
    </source>
</evidence>
<evidence type="ECO:0000256" key="5">
    <source>
        <dbReference type="ARBA" id="ARBA00023145"/>
    </source>
</evidence>
<dbReference type="InterPro" id="IPR036852">
    <property type="entry name" value="Peptidase_S8/S53_dom_sf"/>
</dbReference>
<dbReference type="Proteomes" id="UP001147760">
    <property type="component" value="Unassembled WGS sequence"/>
</dbReference>